<protein>
    <submittedName>
        <fullName evidence="2">Uncharacterized protein</fullName>
    </submittedName>
</protein>
<evidence type="ECO:0000313" key="3">
    <source>
        <dbReference type="Proteomes" id="UP000051249"/>
    </source>
</evidence>
<gene>
    <name evidence="2" type="ORF">IV88_GL001622</name>
</gene>
<organism evidence="2 3">
    <name type="scientific">Pediococcus argentinicus</name>
    <dbReference type="NCBI Taxonomy" id="480391"/>
    <lineage>
        <taxon>Bacteria</taxon>
        <taxon>Bacillati</taxon>
        <taxon>Bacillota</taxon>
        <taxon>Bacilli</taxon>
        <taxon>Lactobacillales</taxon>
        <taxon>Lactobacillaceae</taxon>
        <taxon>Pediococcus</taxon>
    </lineage>
</organism>
<proteinExistence type="predicted"/>
<keyword evidence="1" id="KW-0812">Transmembrane</keyword>
<dbReference type="RefSeq" id="WP_057798524.1">
    <property type="nucleotide sequence ID" value="NZ_BJZZ01000007.1"/>
</dbReference>
<evidence type="ECO:0000256" key="1">
    <source>
        <dbReference type="SAM" id="Phobius"/>
    </source>
</evidence>
<evidence type="ECO:0000313" key="2">
    <source>
        <dbReference type="EMBL" id="KRO25664.1"/>
    </source>
</evidence>
<name>A0A0R2NMQ2_9LACO</name>
<keyword evidence="1" id="KW-1133">Transmembrane helix</keyword>
<comment type="caution">
    <text evidence="2">The sequence shown here is derived from an EMBL/GenBank/DDBJ whole genome shotgun (WGS) entry which is preliminary data.</text>
</comment>
<reference evidence="2 3" key="1">
    <citation type="journal article" date="2015" name="Genome Announc.">
        <title>Expanding the biotechnology potential of lactobacilli through comparative genomics of 213 strains and associated genera.</title>
        <authorList>
            <person name="Sun Z."/>
            <person name="Harris H.M."/>
            <person name="McCann A."/>
            <person name="Guo C."/>
            <person name="Argimon S."/>
            <person name="Zhang W."/>
            <person name="Yang X."/>
            <person name="Jeffery I.B."/>
            <person name="Cooney J.C."/>
            <person name="Kagawa T.F."/>
            <person name="Liu W."/>
            <person name="Song Y."/>
            <person name="Salvetti E."/>
            <person name="Wrobel A."/>
            <person name="Rasinkangas P."/>
            <person name="Parkhill J."/>
            <person name="Rea M.C."/>
            <person name="O'Sullivan O."/>
            <person name="Ritari J."/>
            <person name="Douillard F.P."/>
            <person name="Paul Ross R."/>
            <person name="Yang R."/>
            <person name="Briner A.E."/>
            <person name="Felis G.E."/>
            <person name="de Vos W.M."/>
            <person name="Barrangou R."/>
            <person name="Klaenhammer T.R."/>
            <person name="Caufield P.W."/>
            <person name="Cui Y."/>
            <person name="Zhang H."/>
            <person name="O'Toole P.W."/>
        </authorList>
    </citation>
    <scope>NUCLEOTIDE SEQUENCE [LARGE SCALE GENOMIC DNA]</scope>
    <source>
        <strain evidence="2 3">DSM 23026</strain>
    </source>
</reference>
<accession>A0A0R2NMQ2</accession>
<dbReference type="Proteomes" id="UP000051249">
    <property type="component" value="Unassembled WGS sequence"/>
</dbReference>
<sequence>MLSAIISALIALVVAYISSSNINRNKQDDQTNWVKALIYVAESSNKAMSQRKVLIVKRCLRPDKKSEKTANENYFDKFSNQAFDYCKEHQDDAEFSPEVCDRIRLIANQLLKYHWEDISFKNKNFFEKLFYFPAISERCLNSIFGISFLLNMCLLIKPAGKIDSCLISFFGQHIFITTISFTIIIAYLVHIQNLRKKAYLKNKTLDILLPDKDNNKK</sequence>
<keyword evidence="3" id="KW-1185">Reference proteome</keyword>
<dbReference type="EMBL" id="JQCQ01000007">
    <property type="protein sequence ID" value="KRO25664.1"/>
    <property type="molecule type" value="Genomic_DNA"/>
</dbReference>
<dbReference type="AlphaFoldDB" id="A0A0R2NMQ2"/>
<feature type="transmembrane region" description="Helical" evidence="1">
    <location>
        <begin position="166"/>
        <end position="189"/>
    </location>
</feature>
<keyword evidence="1" id="KW-0472">Membrane</keyword>
<dbReference type="PATRIC" id="fig|480391.4.peg.1652"/>